<dbReference type="EMBL" id="ALJK01000179">
    <property type="protein sequence ID" value="EJN84059.1"/>
    <property type="molecule type" value="Genomic_DNA"/>
</dbReference>
<sequence length="74" mass="8391">MSGLLLGRQRRSIGDAWKERFAARFHNSACNWLRNSSTSRAGRISFSHRPRKKRAIPVDSDQIGPLGTRPGTIW</sequence>
<evidence type="ECO:0000256" key="1">
    <source>
        <dbReference type="SAM" id="MobiDB-lite"/>
    </source>
</evidence>
<feature type="region of interest" description="Disordered" evidence="1">
    <location>
        <begin position="43"/>
        <end position="74"/>
    </location>
</feature>
<proteinExistence type="predicted"/>
<name>J3JJ03_ACTNH</name>
<dbReference type="Proteomes" id="UP000007814">
    <property type="component" value="Unassembled WGS sequence"/>
</dbReference>
<accession>J3JJ03</accession>
<evidence type="ECO:0000313" key="3">
    <source>
        <dbReference type="Proteomes" id="UP000007814"/>
    </source>
</evidence>
<reference evidence="2 3" key="1">
    <citation type="submission" date="2012-07" db="EMBL/GenBank/DDBJ databases">
        <authorList>
            <person name="Durkin A.S."/>
            <person name="McCorrison J."/>
            <person name="Torralba M."/>
            <person name="Gillis M."/>
            <person name="Methe B."/>
            <person name="Sutton G."/>
            <person name="Nelson K.E."/>
        </authorList>
    </citation>
    <scope>NUCLEOTIDE SEQUENCE [LARGE SCALE GENOMIC DNA]</scope>
    <source>
        <strain evidence="3">ATCC 12104 / DSM 43013 / CCUG 2238 / JCM 8349 / NCTC 10301 / Howell 279</strain>
    </source>
</reference>
<feature type="compositionally biased region" description="Basic residues" evidence="1">
    <location>
        <begin position="46"/>
        <end position="55"/>
    </location>
</feature>
<gene>
    <name evidence="2" type="ORF">HMPREF1129_2919</name>
</gene>
<evidence type="ECO:0000313" key="2">
    <source>
        <dbReference type="EMBL" id="EJN84059.1"/>
    </source>
</evidence>
<protein>
    <submittedName>
        <fullName evidence="2">Uncharacterized protein</fullName>
    </submittedName>
</protein>
<organism evidence="2 3">
    <name type="scientific">Actinomyces naeslundii (strain ATCC 12104 / DSM 43013 / CCUG 2238 / JCM 8349 / NCTC 10301 / Howell 279)</name>
    <dbReference type="NCBI Taxonomy" id="1115803"/>
    <lineage>
        <taxon>Bacteria</taxon>
        <taxon>Bacillati</taxon>
        <taxon>Actinomycetota</taxon>
        <taxon>Actinomycetes</taxon>
        <taxon>Actinomycetales</taxon>
        <taxon>Actinomycetaceae</taxon>
        <taxon>Actinomyces</taxon>
    </lineage>
</organism>
<comment type="caution">
    <text evidence="2">The sequence shown here is derived from an EMBL/GenBank/DDBJ whole genome shotgun (WGS) entry which is preliminary data.</text>
</comment>
<dbReference type="AlphaFoldDB" id="J3JJ03"/>